<name>A0AAW1YDJ7_RUBAR</name>
<evidence type="ECO:0000313" key="1">
    <source>
        <dbReference type="EMBL" id="KAK9946728.1"/>
    </source>
</evidence>
<keyword evidence="2" id="KW-1185">Reference proteome</keyword>
<accession>A0AAW1YDJ7</accession>
<dbReference type="Proteomes" id="UP001457282">
    <property type="component" value="Unassembled WGS sequence"/>
</dbReference>
<dbReference type="EMBL" id="JBEDUW010000002">
    <property type="protein sequence ID" value="KAK9946728.1"/>
    <property type="molecule type" value="Genomic_DNA"/>
</dbReference>
<protein>
    <submittedName>
        <fullName evidence="1">Uncharacterized protein</fullName>
    </submittedName>
</protein>
<gene>
    <name evidence="1" type="ORF">M0R45_012175</name>
</gene>
<reference evidence="1 2" key="1">
    <citation type="journal article" date="2023" name="G3 (Bethesda)">
        <title>A chromosome-length genome assembly and annotation of blackberry (Rubus argutus, cv. 'Hillquist').</title>
        <authorList>
            <person name="Bruna T."/>
            <person name="Aryal R."/>
            <person name="Dudchenko O."/>
            <person name="Sargent D.J."/>
            <person name="Mead D."/>
            <person name="Buti M."/>
            <person name="Cavallini A."/>
            <person name="Hytonen T."/>
            <person name="Andres J."/>
            <person name="Pham M."/>
            <person name="Weisz D."/>
            <person name="Mascagni F."/>
            <person name="Usai G."/>
            <person name="Natali L."/>
            <person name="Bassil N."/>
            <person name="Fernandez G.E."/>
            <person name="Lomsadze A."/>
            <person name="Armour M."/>
            <person name="Olukolu B."/>
            <person name="Poorten T."/>
            <person name="Britton C."/>
            <person name="Davik J."/>
            <person name="Ashrafi H."/>
            <person name="Aiden E.L."/>
            <person name="Borodovsky M."/>
            <person name="Worthington M."/>
        </authorList>
    </citation>
    <scope>NUCLEOTIDE SEQUENCE [LARGE SCALE GENOMIC DNA]</scope>
    <source>
        <strain evidence="1">PI 553951</strain>
    </source>
</reference>
<comment type="caution">
    <text evidence="1">The sequence shown here is derived from an EMBL/GenBank/DDBJ whole genome shotgun (WGS) entry which is preliminary data.</text>
</comment>
<proteinExistence type="predicted"/>
<evidence type="ECO:0000313" key="2">
    <source>
        <dbReference type="Proteomes" id="UP001457282"/>
    </source>
</evidence>
<sequence>MQIRPGRIPARQKEYVLALATVVIAFALGNNNSMSTRSSQARKKVPSFYILLISIRRVGSLASTRWLTKVPCWPGIRCSSRYFGNRVNNSPDKIFKENKGLN</sequence>
<dbReference type="AlphaFoldDB" id="A0AAW1YDJ7"/>
<organism evidence="1 2">
    <name type="scientific">Rubus argutus</name>
    <name type="common">Southern blackberry</name>
    <dbReference type="NCBI Taxonomy" id="59490"/>
    <lineage>
        <taxon>Eukaryota</taxon>
        <taxon>Viridiplantae</taxon>
        <taxon>Streptophyta</taxon>
        <taxon>Embryophyta</taxon>
        <taxon>Tracheophyta</taxon>
        <taxon>Spermatophyta</taxon>
        <taxon>Magnoliopsida</taxon>
        <taxon>eudicotyledons</taxon>
        <taxon>Gunneridae</taxon>
        <taxon>Pentapetalae</taxon>
        <taxon>rosids</taxon>
        <taxon>fabids</taxon>
        <taxon>Rosales</taxon>
        <taxon>Rosaceae</taxon>
        <taxon>Rosoideae</taxon>
        <taxon>Rosoideae incertae sedis</taxon>
        <taxon>Rubus</taxon>
    </lineage>
</organism>